<reference evidence="1" key="1">
    <citation type="submission" date="2020-11" db="EMBL/GenBank/DDBJ databases">
        <authorList>
            <consortium name="DOE Joint Genome Institute"/>
            <person name="Ahrendt S."/>
            <person name="Riley R."/>
            <person name="Andreopoulos W."/>
            <person name="Labutti K."/>
            <person name="Pangilinan J."/>
            <person name="Ruiz-Duenas F.J."/>
            <person name="Barrasa J.M."/>
            <person name="Sanchez-Garcia M."/>
            <person name="Camarero S."/>
            <person name="Miyauchi S."/>
            <person name="Serrano A."/>
            <person name="Linde D."/>
            <person name="Babiker R."/>
            <person name="Drula E."/>
            <person name="Ayuso-Fernandez I."/>
            <person name="Pacheco R."/>
            <person name="Padilla G."/>
            <person name="Ferreira P."/>
            <person name="Barriuso J."/>
            <person name="Kellner H."/>
            <person name="Castanera R."/>
            <person name="Alfaro M."/>
            <person name="Ramirez L."/>
            <person name="Pisabarro A.G."/>
            <person name="Kuo A."/>
            <person name="Tritt A."/>
            <person name="Lipzen A."/>
            <person name="He G."/>
            <person name="Yan M."/>
            <person name="Ng V."/>
            <person name="Cullen D."/>
            <person name="Martin F."/>
            <person name="Rosso M.-N."/>
            <person name="Henrissat B."/>
            <person name="Hibbett D."/>
            <person name="Martinez A.T."/>
            <person name="Grigoriev I.V."/>
        </authorList>
    </citation>
    <scope>NUCLEOTIDE SEQUENCE</scope>
    <source>
        <strain evidence="1">CBS 506.95</strain>
    </source>
</reference>
<accession>A0A9P6EE93</accession>
<evidence type="ECO:0000313" key="2">
    <source>
        <dbReference type="Proteomes" id="UP000807306"/>
    </source>
</evidence>
<organism evidence="1 2">
    <name type="scientific">Crepidotus variabilis</name>
    <dbReference type="NCBI Taxonomy" id="179855"/>
    <lineage>
        <taxon>Eukaryota</taxon>
        <taxon>Fungi</taxon>
        <taxon>Dikarya</taxon>
        <taxon>Basidiomycota</taxon>
        <taxon>Agaricomycotina</taxon>
        <taxon>Agaricomycetes</taxon>
        <taxon>Agaricomycetidae</taxon>
        <taxon>Agaricales</taxon>
        <taxon>Agaricineae</taxon>
        <taxon>Crepidotaceae</taxon>
        <taxon>Crepidotus</taxon>
    </lineage>
</organism>
<dbReference type="AlphaFoldDB" id="A0A9P6EE93"/>
<keyword evidence="2" id="KW-1185">Reference proteome</keyword>
<comment type="caution">
    <text evidence="1">The sequence shown here is derived from an EMBL/GenBank/DDBJ whole genome shotgun (WGS) entry which is preliminary data.</text>
</comment>
<dbReference type="EMBL" id="MU157863">
    <property type="protein sequence ID" value="KAF9527184.1"/>
    <property type="molecule type" value="Genomic_DNA"/>
</dbReference>
<sequence>MFLSRFRALRRPTTTLRNARSYAVASPLKAGVSAKFDAFRSLEEENARLLRVVEKRVGERLKLKSEVRILHEIVRMLGLKRSLLDIR</sequence>
<dbReference type="Proteomes" id="UP000807306">
    <property type="component" value="Unassembled WGS sequence"/>
</dbReference>
<gene>
    <name evidence="1" type="ORF">CPB83DRAFT_424604</name>
</gene>
<protein>
    <submittedName>
        <fullName evidence="1">Uncharacterized protein</fullName>
    </submittedName>
</protein>
<name>A0A9P6EE93_9AGAR</name>
<proteinExistence type="predicted"/>
<evidence type="ECO:0000313" key="1">
    <source>
        <dbReference type="EMBL" id="KAF9527184.1"/>
    </source>
</evidence>